<dbReference type="RefSeq" id="WP_203471945.1">
    <property type="nucleotide sequence ID" value="NZ_AP022873.1"/>
</dbReference>
<dbReference type="SUPFAM" id="SSF89392">
    <property type="entry name" value="Prokaryotic lipoproteins and lipoprotein localization factors"/>
    <property type="match status" value="1"/>
</dbReference>
<dbReference type="Proteomes" id="UP000516360">
    <property type="component" value="Chromosome"/>
</dbReference>
<dbReference type="Gene3D" id="2.50.20.10">
    <property type="entry name" value="Lipoprotein localisation LolA/LolB/LppX"/>
    <property type="match status" value="1"/>
</dbReference>
<organism evidence="2 3">
    <name type="scientific">Dissulfurispira thermophila</name>
    <dbReference type="NCBI Taxonomy" id="2715679"/>
    <lineage>
        <taxon>Bacteria</taxon>
        <taxon>Pseudomonadati</taxon>
        <taxon>Nitrospirota</taxon>
        <taxon>Thermodesulfovibrionia</taxon>
        <taxon>Thermodesulfovibrionales</taxon>
        <taxon>Dissulfurispiraceae</taxon>
        <taxon>Dissulfurispira</taxon>
    </lineage>
</organism>
<dbReference type="CDD" id="cd16325">
    <property type="entry name" value="LolA"/>
    <property type="match status" value="1"/>
</dbReference>
<name>A0A7G1H4D2_9BACT</name>
<evidence type="ECO:0008006" key="4">
    <source>
        <dbReference type="Google" id="ProtNLM"/>
    </source>
</evidence>
<dbReference type="Pfam" id="PF03548">
    <property type="entry name" value="LolA"/>
    <property type="match status" value="1"/>
</dbReference>
<dbReference type="EMBL" id="AP022873">
    <property type="protein sequence ID" value="BCB96766.1"/>
    <property type="molecule type" value="Genomic_DNA"/>
</dbReference>
<evidence type="ECO:0000313" key="3">
    <source>
        <dbReference type="Proteomes" id="UP000516360"/>
    </source>
</evidence>
<dbReference type="PANTHER" id="PTHR35869:SF1">
    <property type="entry name" value="OUTER-MEMBRANE LIPOPROTEIN CARRIER PROTEIN"/>
    <property type="match status" value="1"/>
</dbReference>
<keyword evidence="3" id="KW-1185">Reference proteome</keyword>
<protein>
    <recommendedName>
        <fullName evidence="4">Outer-membrane lipoprotein carrier protein</fullName>
    </recommendedName>
</protein>
<proteinExistence type="predicted"/>
<dbReference type="PANTHER" id="PTHR35869">
    <property type="entry name" value="OUTER-MEMBRANE LIPOPROTEIN CARRIER PROTEIN"/>
    <property type="match status" value="1"/>
</dbReference>
<dbReference type="InterPro" id="IPR029046">
    <property type="entry name" value="LolA/LolB/LppX"/>
</dbReference>
<evidence type="ECO:0000256" key="1">
    <source>
        <dbReference type="ARBA" id="ARBA00022729"/>
    </source>
</evidence>
<reference evidence="2 3" key="1">
    <citation type="submission" date="2020-03" db="EMBL/GenBank/DDBJ databases">
        <title>Complete genome sequences of two sulfur-disproportionating bacterial strains T55J and Mzg5.</title>
        <authorList>
            <person name="Umezawa K."/>
            <person name="Kojima H."/>
            <person name="Kato Y."/>
            <person name="Fukui M."/>
        </authorList>
    </citation>
    <scope>NUCLEOTIDE SEQUENCE [LARGE SCALE GENOMIC DNA]</scope>
    <source>
        <strain evidence="2 3">T55J</strain>
    </source>
</reference>
<dbReference type="KEGG" id="dtp:JZK55_16880"/>
<dbReference type="AlphaFoldDB" id="A0A7G1H4D2"/>
<keyword evidence="1" id="KW-0732">Signal</keyword>
<dbReference type="InterPro" id="IPR004564">
    <property type="entry name" value="OM_lipoprot_carrier_LolA-like"/>
</dbReference>
<accession>A0A7G1H4D2</accession>
<evidence type="ECO:0000313" key="2">
    <source>
        <dbReference type="EMBL" id="BCB96766.1"/>
    </source>
</evidence>
<sequence>MKDYKYITQQVTTDADDGYKINVFTSAWFKVFSQRLTHISIIRIAQFGLKMLLYCSTALLLYCNFCFASQVDDEVARIQKAYENIKDIKGSFIQKSYIKDLKRTDTYKGQFFIKSPKMRWEYKGDKPQIVYITGEDIIIYQKKEKQAFKTKFDKASYGQAPIALLSGLGDIKNEFDVSVKSEQKLLLKPKKPMGNIVSVEITTSSEEFPIESLSIIDALSNRIDIYLKDVKINTELKDRLFEFSPPEGVNVLQQ</sequence>
<gene>
    <name evidence="2" type="ORF">JZK55_16880</name>
</gene>